<protein>
    <recommendedName>
        <fullName evidence="11">Tyrosine--tRNA ligase</fullName>
        <ecNumber evidence="11">6.1.1.1</ecNumber>
    </recommendedName>
    <alternativeName>
        <fullName evidence="11">Tyrosyl-tRNA synthetase</fullName>
        <shortName evidence="11">TyrRS</shortName>
    </alternativeName>
</protein>
<feature type="short sequence motif" description="'HIGH' region" evidence="11">
    <location>
        <begin position="42"/>
        <end position="51"/>
    </location>
</feature>
<dbReference type="InterPro" id="IPR002307">
    <property type="entry name" value="Tyr-tRNA-ligase"/>
</dbReference>
<dbReference type="EMBL" id="RJVA01000001">
    <property type="protein sequence ID" value="ROR03469.1"/>
    <property type="molecule type" value="Genomic_DNA"/>
</dbReference>
<feature type="binding site" evidence="11">
    <location>
        <position position="37"/>
    </location>
    <ligand>
        <name>L-tyrosine</name>
        <dbReference type="ChEBI" id="CHEBI:58315"/>
    </ligand>
</feature>
<evidence type="ECO:0000256" key="5">
    <source>
        <dbReference type="ARBA" id="ARBA00022840"/>
    </source>
</evidence>
<feature type="binding site" evidence="11">
    <location>
        <position position="233"/>
    </location>
    <ligand>
        <name>ATP</name>
        <dbReference type="ChEBI" id="CHEBI:30616"/>
    </ligand>
</feature>
<dbReference type="InterPro" id="IPR054608">
    <property type="entry name" value="SYY-like_C"/>
</dbReference>
<dbReference type="GO" id="GO:0005829">
    <property type="term" value="C:cytosol"/>
    <property type="evidence" value="ECO:0007669"/>
    <property type="project" value="TreeGrafter"/>
</dbReference>
<dbReference type="NCBIfam" id="TIGR00234">
    <property type="entry name" value="tyrS"/>
    <property type="match status" value="1"/>
</dbReference>
<dbReference type="InterPro" id="IPR024107">
    <property type="entry name" value="Tyr-tRNA-ligase_bac_1"/>
</dbReference>
<feature type="domain" description="Tyrosine--tRNA ligase SYY-like C-terminal" evidence="13">
    <location>
        <begin position="347"/>
        <end position="420"/>
    </location>
</feature>
<evidence type="ECO:0000256" key="6">
    <source>
        <dbReference type="ARBA" id="ARBA00022884"/>
    </source>
</evidence>
<keyword evidence="3 11" id="KW-0436">Ligase</keyword>
<dbReference type="HAMAP" id="MF_02006">
    <property type="entry name" value="Tyr_tRNA_synth_type1"/>
    <property type="match status" value="1"/>
</dbReference>
<evidence type="ECO:0000313" key="14">
    <source>
        <dbReference type="EMBL" id="ROR03469.1"/>
    </source>
</evidence>
<dbReference type="FunFam" id="1.10.240.10:FF:000001">
    <property type="entry name" value="Tyrosine--tRNA ligase"/>
    <property type="match status" value="1"/>
</dbReference>
<dbReference type="PANTHER" id="PTHR11766">
    <property type="entry name" value="TYROSYL-TRNA SYNTHETASE"/>
    <property type="match status" value="1"/>
</dbReference>
<dbReference type="GO" id="GO:0004831">
    <property type="term" value="F:tyrosine-tRNA ligase activity"/>
    <property type="evidence" value="ECO:0007669"/>
    <property type="project" value="UniProtKB-UniRule"/>
</dbReference>
<dbReference type="Gene3D" id="3.40.50.620">
    <property type="entry name" value="HUPs"/>
    <property type="match status" value="1"/>
</dbReference>
<evidence type="ECO:0000256" key="1">
    <source>
        <dbReference type="ARBA" id="ARBA00004496"/>
    </source>
</evidence>
<keyword evidence="15" id="KW-1185">Reference proteome</keyword>
<comment type="subunit">
    <text evidence="11">Homodimer.</text>
</comment>
<evidence type="ECO:0000256" key="8">
    <source>
        <dbReference type="ARBA" id="ARBA00023146"/>
    </source>
</evidence>
<comment type="subcellular location">
    <subcellularLocation>
        <location evidence="1 11">Cytoplasm</location>
    </subcellularLocation>
</comment>
<dbReference type="FunFam" id="3.40.50.620:FF:000008">
    <property type="entry name" value="Tyrosine--tRNA ligase"/>
    <property type="match status" value="1"/>
</dbReference>
<dbReference type="PANTHER" id="PTHR11766:SF0">
    <property type="entry name" value="TYROSINE--TRNA LIGASE, MITOCHONDRIAL"/>
    <property type="match status" value="1"/>
</dbReference>
<comment type="function">
    <text evidence="11">Catalyzes the attachment of tyrosine to tRNA(Tyr) in a two-step reaction: tyrosine is first activated by ATP to form Tyr-AMP and then transferred to the acceptor end of tRNA(Tyr).</text>
</comment>
<gene>
    <name evidence="11" type="primary">tyrS</name>
    <name evidence="14" type="ORF">EDC27_0001</name>
</gene>
<dbReference type="RefSeq" id="WP_245994104.1">
    <property type="nucleotide sequence ID" value="NZ_RJVA01000001.1"/>
</dbReference>
<evidence type="ECO:0000256" key="10">
    <source>
        <dbReference type="ARBA" id="ARBA00060965"/>
    </source>
</evidence>
<dbReference type="Pfam" id="PF00579">
    <property type="entry name" value="tRNA-synt_1b"/>
    <property type="match status" value="1"/>
</dbReference>
<dbReference type="Proteomes" id="UP000276223">
    <property type="component" value="Unassembled WGS sequence"/>
</dbReference>
<dbReference type="Gene3D" id="1.10.240.10">
    <property type="entry name" value="Tyrosyl-Transfer RNA Synthetase"/>
    <property type="match status" value="1"/>
</dbReference>
<dbReference type="SUPFAM" id="SSF52374">
    <property type="entry name" value="Nucleotidylyl transferase"/>
    <property type="match status" value="1"/>
</dbReference>
<evidence type="ECO:0000256" key="4">
    <source>
        <dbReference type="ARBA" id="ARBA00022741"/>
    </source>
</evidence>
<keyword evidence="2 11" id="KW-0963">Cytoplasm</keyword>
<comment type="catalytic activity">
    <reaction evidence="9 11">
        <text>tRNA(Tyr) + L-tyrosine + ATP = L-tyrosyl-tRNA(Tyr) + AMP + diphosphate + H(+)</text>
        <dbReference type="Rhea" id="RHEA:10220"/>
        <dbReference type="Rhea" id="RHEA-COMP:9706"/>
        <dbReference type="Rhea" id="RHEA-COMP:9707"/>
        <dbReference type="ChEBI" id="CHEBI:15378"/>
        <dbReference type="ChEBI" id="CHEBI:30616"/>
        <dbReference type="ChEBI" id="CHEBI:33019"/>
        <dbReference type="ChEBI" id="CHEBI:58315"/>
        <dbReference type="ChEBI" id="CHEBI:78442"/>
        <dbReference type="ChEBI" id="CHEBI:78536"/>
        <dbReference type="ChEBI" id="CHEBI:456215"/>
        <dbReference type="EC" id="6.1.1.1"/>
    </reaction>
</comment>
<dbReference type="Pfam" id="PF22421">
    <property type="entry name" value="SYY_C-terminal"/>
    <property type="match status" value="1"/>
</dbReference>
<evidence type="ECO:0000313" key="15">
    <source>
        <dbReference type="Proteomes" id="UP000276223"/>
    </source>
</evidence>
<reference evidence="14 15" key="1">
    <citation type="submission" date="2018-11" db="EMBL/GenBank/DDBJ databases">
        <title>Genomic Encyclopedia of Type Strains, Phase IV (KMG-IV): sequencing the most valuable type-strain genomes for metagenomic binning, comparative biology and taxonomic classification.</title>
        <authorList>
            <person name="Goeker M."/>
        </authorList>
    </citation>
    <scope>NUCLEOTIDE SEQUENCE [LARGE SCALE GENOMIC DNA]</scope>
    <source>
        <strain evidence="14 15">DSM 22027</strain>
    </source>
</reference>
<feature type="binding site" evidence="11">
    <location>
        <position position="170"/>
    </location>
    <ligand>
        <name>L-tyrosine</name>
        <dbReference type="ChEBI" id="CHEBI:58315"/>
    </ligand>
</feature>
<feature type="short sequence motif" description="'KMSKS' region" evidence="11">
    <location>
        <begin position="230"/>
        <end position="234"/>
    </location>
</feature>
<evidence type="ECO:0000256" key="9">
    <source>
        <dbReference type="ARBA" id="ARBA00048248"/>
    </source>
</evidence>
<dbReference type="GO" id="GO:0005524">
    <property type="term" value="F:ATP binding"/>
    <property type="evidence" value="ECO:0007669"/>
    <property type="project" value="UniProtKB-UniRule"/>
</dbReference>
<keyword evidence="6 12" id="KW-0694">RNA-binding</keyword>
<dbReference type="SUPFAM" id="SSF55174">
    <property type="entry name" value="Alpha-L RNA-binding motif"/>
    <property type="match status" value="1"/>
</dbReference>
<dbReference type="CDD" id="cd00165">
    <property type="entry name" value="S4"/>
    <property type="match status" value="1"/>
</dbReference>
<dbReference type="InterPro" id="IPR024088">
    <property type="entry name" value="Tyr-tRNA-ligase_bac-type"/>
</dbReference>
<dbReference type="GO" id="GO:0006437">
    <property type="term" value="P:tyrosyl-tRNA aminoacylation"/>
    <property type="evidence" value="ECO:0007669"/>
    <property type="project" value="UniProtKB-UniRule"/>
</dbReference>
<sequence>MTPVKNALDILTERGFVEQVTDREALRERLSKPMTCYIGFDPTADSLHVGSLVPIMALVHMQRSGHRPIVLVGGGTGMVGDPSGRTEMRQMLMKEQIEHNVQALKIQLSRFLDFAEGKALLLNNADWLMELRYIDFLRDIGRHFSVNRMLAAESYRARLETGLNFIEFNYMLLQAYDFYHLAKTYGCFLQMGGNDQWGNIVAGIDLIRKKLHQEAFGITFPLLTTATGAKMGKTAAGAVWLSAQRTSPYDFYQYWINVDDRDVVRFLKLYTLLPVEEIDAVSQLEGEQLNAAKSVLAYEVTCLVHGRQAAEDARRAALRVFGGRRLPENLLPSSTVSRDADSDEGSVPTVHVERSRMETGVPAFELFADAGLCESRSAARRLIQQGGAYVNGRRLERFDALISLDWFKDGAVLLRAGKKKVRRVSVAP</sequence>
<dbReference type="PROSITE" id="PS50889">
    <property type="entry name" value="S4"/>
    <property type="match status" value="1"/>
</dbReference>
<dbReference type="CDD" id="cd00805">
    <property type="entry name" value="TyrRS_core"/>
    <property type="match status" value="1"/>
</dbReference>
<dbReference type="InterPro" id="IPR036986">
    <property type="entry name" value="S4_RNA-bd_sf"/>
</dbReference>
<dbReference type="Gene3D" id="3.10.290.10">
    <property type="entry name" value="RNA-binding S4 domain"/>
    <property type="match status" value="1"/>
</dbReference>
<keyword evidence="7 11" id="KW-0648">Protein biosynthesis</keyword>
<comment type="caution">
    <text evidence="14">The sequence shown here is derived from an EMBL/GenBank/DDBJ whole genome shotgun (WGS) entry which is preliminary data.</text>
</comment>
<evidence type="ECO:0000256" key="3">
    <source>
        <dbReference type="ARBA" id="ARBA00022598"/>
    </source>
</evidence>
<evidence type="ECO:0000256" key="2">
    <source>
        <dbReference type="ARBA" id="ARBA00022490"/>
    </source>
</evidence>
<comment type="similarity">
    <text evidence="10 11">Belongs to the class-I aminoacyl-tRNA synthetase family. TyrS type 1 subfamily.</text>
</comment>
<dbReference type="PRINTS" id="PR01040">
    <property type="entry name" value="TRNASYNTHTYR"/>
</dbReference>
<feature type="binding site" evidence="11">
    <location>
        <position position="174"/>
    </location>
    <ligand>
        <name>L-tyrosine</name>
        <dbReference type="ChEBI" id="CHEBI:58315"/>
    </ligand>
</feature>
<keyword evidence="8 11" id="KW-0030">Aminoacyl-tRNA synthetase</keyword>
<keyword evidence="4 11" id="KW-0547">Nucleotide-binding</keyword>
<evidence type="ECO:0000256" key="11">
    <source>
        <dbReference type="HAMAP-Rule" id="MF_02006"/>
    </source>
</evidence>
<evidence type="ECO:0000256" key="12">
    <source>
        <dbReference type="PROSITE-ProRule" id="PRU00182"/>
    </source>
</evidence>
<evidence type="ECO:0000256" key="7">
    <source>
        <dbReference type="ARBA" id="ARBA00022917"/>
    </source>
</evidence>
<evidence type="ECO:0000259" key="13">
    <source>
        <dbReference type="Pfam" id="PF22421"/>
    </source>
</evidence>
<organism evidence="14 15">
    <name type="scientific">Desulfosoma caldarium</name>
    <dbReference type="NCBI Taxonomy" id="610254"/>
    <lineage>
        <taxon>Bacteria</taxon>
        <taxon>Pseudomonadati</taxon>
        <taxon>Thermodesulfobacteriota</taxon>
        <taxon>Syntrophobacteria</taxon>
        <taxon>Syntrophobacterales</taxon>
        <taxon>Syntrophobacteraceae</taxon>
        <taxon>Desulfosoma</taxon>
    </lineage>
</organism>
<proteinExistence type="inferred from homology"/>
<dbReference type="InterPro" id="IPR002305">
    <property type="entry name" value="aa-tRNA-synth_Ic"/>
</dbReference>
<dbReference type="EC" id="6.1.1.1" evidence="11"/>
<dbReference type="GO" id="GO:0042803">
    <property type="term" value="F:protein homodimerization activity"/>
    <property type="evidence" value="ECO:0007669"/>
    <property type="project" value="UniProtKB-ARBA"/>
</dbReference>
<name>A0A3N1VN32_9BACT</name>
<dbReference type="GO" id="GO:0003723">
    <property type="term" value="F:RNA binding"/>
    <property type="evidence" value="ECO:0007669"/>
    <property type="project" value="UniProtKB-KW"/>
</dbReference>
<dbReference type="InterPro" id="IPR014729">
    <property type="entry name" value="Rossmann-like_a/b/a_fold"/>
</dbReference>
<accession>A0A3N1VN32</accession>
<dbReference type="AlphaFoldDB" id="A0A3N1VN32"/>
<keyword evidence="5 11" id="KW-0067">ATP-binding</keyword>